<name>A0A3G2T0T7_9GAMM</name>
<dbReference type="InterPro" id="IPR034660">
    <property type="entry name" value="DinB/YfiT-like"/>
</dbReference>
<sequence length="169" mass="20042">MKIYESKEELIDAIRNSFNKYLAEFSHVSEDDKNKIINGVDKTPSQNISYQLGWVNLLLKWEKDEKAGIQVITPKEGFKWNNLGALYQEFYQEYGQHSLVENTVLLSNKVDEVIDWVQSLTDDELFSINQRKWATTPAQWPVYKWIHINTVAPFTNFRTQIRKWKRLQQ</sequence>
<dbReference type="Gene3D" id="1.20.120.450">
    <property type="entry name" value="dinb family like domain"/>
    <property type="match status" value="1"/>
</dbReference>
<evidence type="ECO:0000313" key="2">
    <source>
        <dbReference type="Proteomes" id="UP000279962"/>
    </source>
</evidence>
<dbReference type="PIRSF" id="PIRSF031551">
    <property type="entry name" value="DUF1706"/>
    <property type="match status" value="1"/>
</dbReference>
<reference evidence="1 2" key="1">
    <citation type="submission" date="2018-10" db="EMBL/GenBank/DDBJ databases">
        <title>The complete genome of Acinetobacter wuhouensis strain WCHAW010062.</title>
        <authorList>
            <person name="Hu Y."/>
            <person name="Long H."/>
            <person name="Feng Y."/>
            <person name="Zong Z."/>
        </authorList>
    </citation>
    <scope>NUCLEOTIDE SEQUENCE [LARGE SCALE GENOMIC DNA]</scope>
    <source>
        <strain evidence="1 2">WCHAW010062</strain>
    </source>
</reference>
<gene>
    <name evidence="1" type="ORF">CDG68_09185</name>
</gene>
<accession>A0A3G2T0T7</accession>
<dbReference type="Pfam" id="PF08020">
    <property type="entry name" value="DUF1706"/>
    <property type="match status" value="1"/>
</dbReference>
<dbReference type="AlphaFoldDB" id="A0A3G2T0T7"/>
<evidence type="ECO:0000313" key="1">
    <source>
        <dbReference type="EMBL" id="AYO53789.1"/>
    </source>
</evidence>
<dbReference type="PANTHER" id="PTHR40658">
    <property type="match status" value="1"/>
</dbReference>
<dbReference type="PANTHER" id="PTHR40658:SF3">
    <property type="entry name" value="CLBS_DFSB FAMILY FOUR-HELIX BUNDLE PROTEIN"/>
    <property type="match status" value="1"/>
</dbReference>
<dbReference type="EMBL" id="CP033133">
    <property type="protein sequence ID" value="AYO53789.1"/>
    <property type="molecule type" value="Genomic_DNA"/>
</dbReference>
<dbReference type="InterPro" id="IPR012550">
    <property type="entry name" value="DUF1706"/>
</dbReference>
<dbReference type="RefSeq" id="WP_087552928.1">
    <property type="nucleotide sequence ID" value="NZ_CP033133.1"/>
</dbReference>
<dbReference type="Proteomes" id="UP000279962">
    <property type="component" value="Chromosome"/>
</dbReference>
<organism evidence="1 2">
    <name type="scientific">Acinetobacter wuhouensis</name>
    <dbReference type="NCBI Taxonomy" id="1879050"/>
    <lineage>
        <taxon>Bacteria</taxon>
        <taxon>Pseudomonadati</taxon>
        <taxon>Pseudomonadota</taxon>
        <taxon>Gammaproteobacteria</taxon>
        <taxon>Moraxellales</taxon>
        <taxon>Moraxellaceae</taxon>
        <taxon>Acinetobacter</taxon>
    </lineage>
</organism>
<proteinExistence type="predicted"/>
<protein>
    <submittedName>
        <fullName evidence="1">DfsB family protein</fullName>
    </submittedName>
</protein>